<accession>A0ABV1Y0I0</accession>
<proteinExistence type="predicted"/>
<dbReference type="EMBL" id="JBEPFB010000017">
    <property type="protein sequence ID" value="MER7377155.1"/>
    <property type="molecule type" value="Genomic_DNA"/>
</dbReference>
<name>A0ABV1Y0I0_9ACTN</name>
<dbReference type="RefSeq" id="WP_190074180.1">
    <property type="nucleotide sequence ID" value="NZ_BNBM01000017.1"/>
</dbReference>
<evidence type="ECO:0000313" key="2">
    <source>
        <dbReference type="Proteomes" id="UP001486207"/>
    </source>
</evidence>
<evidence type="ECO:0008006" key="3">
    <source>
        <dbReference type="Google" id="ProtNLM"/>
    </source>
</evidence>
<dbReference type="Proteomes" id="UP001486207">
    <property type="component" value="Unassembled WGS sequence"/>
</dbReference>
<sequence>MQRFPRLGRILARRPRPASLLAAGTAVIILGGLGTIGASDATPADFAPQSDTVTAYNDGWTDGRADLMGDDNGDGRVDEDETGWDCATMGNRQCGPGIPPQCKGEAEFADLCATVATRPAYAWTDDDGTPHTVAAGRKLLARINAIPGTEEFSAALFALDAQWFEHNQP</sequence>
<evidence type="ECO:0000313" key="1">
    <source>
        <dbReference type="EMBL" id="MER7377155.1"/>
    </source>
</evidence>
<organism evidence="1 2">
    <name type="scientific">Streptomyces lanatus</name>
    <dbReference type="NCBI Taxonomy" id="66900"/>
    <lineage>
        <taxon>Bacteria</taxon>
        <taxon>Bacillati</taxon>
        <taxon>Actinomycetota</taxon>
        <taxon>Actinomycetes</taxon>
        <taxon>Kitasatosporales</taxon>
        <taxon>Streptomycetaceae</taxon>
        <taxon>Streptomyces</taxon>
    </lineage>
</organism>
<comment type="caution">
    <text evidence="1">The sequence shown here is derived from an EMBL/GenBank/DDBJ whole genome shotgun (WGS) entry which is preliminary data.</text>
</comment>
<reference evidence="1 2" key="1">
    <citation type="submission" date="2024-06" db="EMBL/GenBank/DDBJ databases">
        <title>The Natural Products Discovery Center: Release of the First 8490 Sequenced Strains for Exploring Actinobacteria Biosynthetic Diversity.</title>
        <authorList>
            <person name="Kalkreuter E."/>
            <person name="Kautsar S.A."/>
            <person name="Yang D."/>
            <person name="Bader C.D."/>
            <person name="Teijaro C.N."/>
            <person name="Fluegel L."/>
            <person name="Davis C.M."/>
            <person name="Simpson J.R."/>
            <person name="Lauterbach L."/>
            <person name="Steele A.D."/>
            <person name="Gui C."/>
            <person name="Meng S."/>
            <person name="Li G."/>
            <person name="Viehrig K."/>
            <person name="Ye F."/>
            <person name="Su P."/>
            <person name="Kiefer A.F."/>
            <person name="Nichols A."/>
            <person name="Cepeda A.J."/>
            <person name="Yan W."/>
            <person name="Fan B."/>
            <person name="Jiang Y."/>
            <person name="Adhikari A."/>
            <person name="Zheng C.-J."/>
            <person name="Schuster L."/>
            <person name="Cowan T.M."/>
            <person name="Smanski M.J."/>
            <person name="Chevrette M.G."/>
            <person name="De Carvalho L.P.S."/>
            <person name="Shen B."/>
        </authorList>
    </citation>
    <scope>NUCLEOTIDE SEQUENCE [LARGE SCALE GENOMIC DNA]</scope>
    <source>
        <strain evidence="1 2">NPDC000155</strain>
    </source>
</reference>
<gene>
    <name evidence="1" type="ORF">ABT384_31450</name>
</gene>
<protein>
    <recommendedName>
        <fullName evidence="3">Secreted protein</fullName>
    </recommendedName>
</protein>
<keyword evidence="2" id="KW-1185">Reference proteome</keyword>